<dbReference type="HOGENOM" id="CLU_2139441_0_0_1"/>
<name>A0A0D0CZJ4_9AGAM</name>
<gene>
    <name evidence="1" type="ORF">PAXRUDRAFT_168983</name>
</gene>
<accession>A0A0D0CZJ4</accession>
<sequence>LRMDRQNWLIWCKKLKVALNELGVCTYISRMRPNMYNKQANAIVKCTIILSIPDSLFLQILNFKSDYEFPGLQILELTVLCHKTLKNLCEMDTFTMELLHETQNTRTTWEAAH</sequence>
<dbReference type="AlphaFoldDB" id="A0A0D0CZJ4"/>
<keyword evidence="2" id="KW-1185">Reference proteome</keyword>
<dbReference type="InParanoid" id="A0A0D0CZJ4"/>
<feature type="non-terminal residue" evidence="1">
    <location>
        <position position="113"/>
    </location>
</feature>
<proteinExistence type="predicted"/>
<reference evidence="2" key="2">
    <citation type="submission" date="2015-01" db="EMBL/GenBank/DDBJ databases">
        <title>Evolutionary Origins and Diversification of the Mycorrhizal Mutualists.</title>
        <authorList>
            <consortium name="DOE Joint Genome Institute"/>
            <consortium name="Mycorrhizal Genomics Consortium"/>
            <person name="Kohler A."/>
            <person name="Kuo A."/>
            <person name="Nagy L.G."/>
            <person name="Floudas D."/>
            <person name="Copeland A."/>
            <person name="Barry K.W."/>
            <person name="Cichocki N."/>
            <person name="Veneault-Fourrey C."/>
            <person name="LaButti K."/>
            <person name="Lindquist E.A."/>
            <person name="Lipzen A."/>
            <person name="Lundell T."/>
            <person name="Morin E."/>
            <person name="Murat C."/>
            <person name="Riley R."/>
            <person name="Ohm R."/>
            <person name="Sun H."/>
            <person name="Tunlid A."/>
            <person name="Henrissat B."/>
            <person name="Grigoriev I.V."/>
            <person name="Hibbett D.S."/>
            <person name="Martin F."/>
        </authorList>
    </citation>
    <scope>NUCLEOTIDE SEQUENCE [LARGE SCALE GENOMIC DNA]</scope>
    <source>
        <strain evidence="2">Ve08.2h10</strain>
    </source>
</reference>
<evidence type="ECO:0000313" key="2">
    <source>
        <dbReference type="Proteomes" id="UP000054538"/>
    </source>
</evidence>
<protein>
    <submittedName>
        <fullName evidence="1">Uncharacterized protein</fullName>
    </submittedName>
</protein>
<evidence type="ECO:0000313" key="1">
    <source>
        <dbReference type="EMBL" id="KIK76721.1"/>
    </source>
</evidence>
<dbReference type="EMBL" id="KN827326">
    <property type="protein sequence ID" value="KIK76721.1"/>
    <property type="molecule type" value="Genomic_DNA"/>
</dbReference>
<feature type="non-terminal residue" evidence="1">
    <location>
        <position position="1"/>
    </location>
</feature>
<organism evidence="1 2">
    <name type="scientific">Paxillus rubicundulus Ve08.2h10</name>
    <dbReference type="NCBI Taxonomy" id="930991"/>
    <lineage>
        <taxon>Eukaryota</taxon>
        <taxon>Fungi</taxon>
        <taxon>Dikarya</taxon>
        <taxon>Basidiomycota</taxon>
        <taxon>Agaricomycotina</taxon>
        <taxon>Agaricomycetes</taxon>
        <taxon>Agaricomycetidae</taxon>
        <taxon>Boletales</taxon>
        <taxon>Paxilineae</taxon>
        <taxon>Paxillaceae</taxon>
        <taxon>Paxillus</taxon>
    </lineage>
</organism>
<reference evidence="1 2" key="1">
    <citation type="submission" date="2014-04" db="EMBL/GenBank/DDBJ databases">
        <authorList>
            <consortium name="DOE Joint Genome Institute"/>
            <person name="Kuo A."/>
            <person name="Kohler A."/>
            <person name="Jargeat P."/>
            <person name="Nagy L.G."/>
            <person name="Floudas D."/>
            <person name="Copeland A."/>
            <person name="Barry K.W."/>
            <person name="Cichocki N."/>
            <person name="Veneault-Fourrey C."/>
            <person name="LaButti K."/>
            <person name="Lindquist E.A."/>
            <person name="Lipzen A."/>
            <person name="Lundell T."/>
            <person name="Morin E."/>
            <person name="Murat C."/>
            <person name="Sun H."/>
            <person name="Tunlid A."/>
            <person name="Henrissat B."/>
            <person name="Grigoriev I.V."/>
            <person name="Hibbett D.S."/>
            <person name="Martin F."/>
            <person name="Nordberg H.P."/>
            <person name="Cantor M.N."/>
            <person name="Hua S.X."/>
        </authorList>
    </citation>
    <scope>NUCLEOTIDE SEQUENCE [LARGE SCALE GENOMIC DNA]</scope>
    <source>
        <strain evidence="1 2">Ve08.2h10</strain>
    </source>
</reference>
<dbReference type="Proteomes" id="UP000054538">
    <property type="component" value="Unassembled WGS sequence"/>
</dbReference>